<evidence type="ECO:0000313" key="9">
    <source>
        <dbReference type="Proteomes" id="UP001056429"/>
    </source>
</evidence>
<dbReference type="RefSeq" id="WP_250859227.1">
    <property type="nucleotide sequence ID" value="NZ_JAGSOJ010000002.1"/>
</dbReference>
<evidence type="ECO:0000256" key="2">
    <source>
        <dbReference type="ARBA" id="ARBA00022475"/>
    </source>
</evidence>
<evidence type="ECO:0000256" key="6">
    <source>
        <dbReference type="PIRNR" id="PIRNR018968"/>
    </source>
</evidence>
<reference evidence="8" key="2">
    <citation type="submission" date="2021-04" db="EMBL/GenBank/DDBJ databases">
        <authorList>
            <person name="Dong X."/>
        </authorList>
    </citation>
    <scope>NUCLEOTIDE SEQUENCE</scope>
    <source>
        <strain evidence="8">ZWT</strain>
    </source>
</reference>
<sequence length="640" mass="74433">MNLFNVSLKNVKNSISNYGMYFISIIFSVFIYFTFKSIQYNEGLSTLRKSMKSGLNAASIVIVVFSFVFMYYSNSFFINRRKQEIGTYSLLGMRKTQIGKIFLYENFIIGIVAIILGIVLGFLFSKLMTMILVKFMGEYVVIKMRLSVRAIIQTVETFAIIFIIIGIRNYFFIKRTKLINLFKKEKEVVTTNKTIVVIKGIFGIGLIILSYIIATSDMLIREITMAPMILIIIIPGTFLFFSSVVSIILNIVKKNKMFYYRGRNLIAFSELSYKISSNSKILSTIAILVATSVTALGFCISLYYDIDKNIEENYKFSYNINGQNQTVNSEINNILNKNRKNHIVEFDKIVELIEKKAKYDLVSKKDKISKERGGNIHLIKESDFECIMNHQNRVYNELKNKNDVYYISNEGMTYFYESLDNQQINLIYENQSYVIKKHYTDLLLNTQSTFDLVVIKDNVFNQYKIKDEIYKLRVIDISNEQQGLNIARDIQRIVKESIQFYYPFNFTSSITMRKELLELYGLMLFIGLFLGTIFLLCTGSIILFKQLSSIYDDKERYLMLKKLGAKNKDIQKMLSKQLKIIFILPLMVGTIHNLFAMTIVQKIIPRSITSPILITLGIYYIGYFIYYFITLKYAKNMIIE</sequence>
<evidence type="ECO:0000259" key="7">
    <source>
        <dbReference type="Pfam" id="PF02687"/>
    </source>
</evidence>
<keyword evidence="2 6" id="KW-1003">Cell membrane</keyword>
<comment type="subcellular location">
    <subcellularLocation>
        <location evidence="1 6">Cell membrane</location>
        <topology evidence="1 6">Multi-pass membrane protein</topology>
    </subcellularLocation>
</comment>
<feature type="transmembrane region" description="Helical" evidence="6">
    <location>
        <begin position="18"/>
        <end position="35"/>
    </location>
</feature>
<dbReference type="InterPro" id="IPR052536">
    <property type="entry name" value="ABC-4_Integral_Memb_Prot"/>
</dbReference>
<dbReference type="Pfam" id="PF02687">
    <property type="entry name" value="FtsX"/>
    <property type="match status" value="1"/>
</dbReference>
<dbReference type="GO" id="GO:0055085">
    <property type="term" value="P:transmembrane transport"/>
    <property type="evidence" value="ECO:0007669"/>
    <property type="project" value="UniProtKB-UniRule"/>
</dbReference>
<name>A0A9J6P0G6_9CLOT</name>
<dbReference type="PANTHER" id="PTHR46795">
    <property type="entry name" value="ABC TRANSPORTER PERMEASE-RELATED-RELATED"/>
    <property type="match status" value="1"/>
</dbReference>
<proteinExistence type="inferred from homology"/>
<dbReference type="PIRSF" id="PIRSF018968">
    <property type="entry name" value="ABC_permease_BceB"/>
    <property type="match status" value="1"/>
</dbReference>
<dbReference type="PANTHER" id="PTHR46795:SF3">
    <property type="entry name" value="ABC TRANSPORTER PERMEASE"/>
    <property type="match status" value="1"/>
</dbReference>
<feature type="transmembrane region" description="Helical" evidence="6">
    <location>
        <begin position="101"/>
        <end position="124"/>
    </location>
</feature>
<dbReference type="InterPro" id="IPR003838">
    <property type="entry name" value="ABC3_permease_C"/>
</dbReference>
<feature type="transmembrane region" description="Helical" evidence="6">
    <location>
        <begin position="55"/>
        <end position="72"/>
    </location>
</feature>
<organism evidence="8 9">
    <name type="scientific">Oceanirhabdus seepicola</name>
    <dbReference type="NCBI Taxonomy" id="2828781"/>
    <lineage>
        <taxon>Bacteria</taxon>
        <taxon>Bacillati</taxon>
        <taxon>Bacillota</taxon>
        <taxon>Clostridia</taxon>
        <taxon>Eubacteriales</taxon>
        <taxon>Clostridiaceae</taxon>
        <taxon>Oceanirhabdus</taxon>
    </lineage>
</organism>
<feature type="transmembrane region" description="Helical" evidence="6">
    <location>
        <begin position="580"/>
        <end position="600"/>
    </location>
</feature>
<dbReference type="Proteomes" id="UP001056429">
    <property type="component" value="Unassembled WGS sequence"/>
</dbReference>
<keyword evidence="3 6" id="KW-0812">Transmembrane</keyword>
<feature type="transmembrane region" description="Helical" evidence="6">
    <location>
        <begin position="519"/>
        <end position="544"/>
    </location>
</feature>
<feature type="transmembrane region" description="Helical" evidence="6">
    <location>
        <begin position="150"/>
        <end position="173"/>
    </location>
</feature>
<evidence type="ECO:0000313" key="8">
    <source>
        <dbReference type="EMBL" id="MCM1990186.1"/>
    </source>
</evidence>
<evidence type="ECO:0000256" key="4">
    <source>
        <dbReference type="ARBA" id="ARBA00022989"/>
    </source>
</evidence>
<feature type="transmembrane region" description="Helical" evidence="6">
    <location>
        <begin position="226"/>
        <end position="252"/>
    </location>
</feature>
<keyword evidence="4 6" id="KW-1133">Transmembrane helix</keyword>
<keyword evidence="6" id="KW-0813">Transport</keyword>
<reference evidence="8" key="1">
    <citation type="journal article" date="2021" name="mSystems">
        <title>Bacteria and Archaea Synergistically Convert Glycine Betaine to Biogenic Methane in the Formosa Cold Seep of the South China Sea.</title>
        <authorList>
            <person name="Li L."/>
            <person name="Zhang W."/>
            <person name="Zhang S."/>
            <person name="Song L."/>
            <person name="Sun Q."/>
            <person name="Zhang H."/>
            <person name="Xiang H."/>
            <person name="Dong X."/>
        </authorList>
    </citation>
    <scope>NUCLEOTIDE SEQUENCE</scope>
    <source>
        <strain evidence="8">ZWT</strain>
    </source>
</reference>
<evidence type="ECO:0000256" key="1">
    <source>
        <dbReference type="ARBA" id="ARBA00004651"/>
    </source>
</evidence>
<protein>
    <submittedName>
        <fullName evidence="8">FtsX-like permease family protein</fullName>
    </submittedName>
</protein>
<dbReference type="AlphaFoldDB" id="A0A9J6P0G6"/>
<comment type="caution">
    <text evidence="8">The sequence shown here is derived from an EMBL/GenBank/DDBJ whole genome shotgun (WGS) entry which is preliminary data.</text>
</comment>
<dbReference type="GO" id="GO:0005886">
    <property type="term" value="C:plasma membrane"/>
    <property type="evidence" value="ECO:0007669"/>
    <property type="project" value="UniProtKB-SubCell"/>
</dbReference>
<feature type="transmembrane region" description="Helical" evidence="6">
    <location>
        <begin position="194"/>
        <end position="214"/>
    </location>
</feature>
<feature type="domain" description="ABC3 transporter permease C-terminal" evidence="7">
    <location>
        <begin position="57"/>
        <end position="167"/>
    </location>
</feature>
<keyword evidence="9" id="KW-1185">Reference proteome</keyword>
<dbReference type="InterPro" id="IPR027022">
    <property type="entry name" value="ABC_permease_BceB-typ"/>
</dbReference>
<feature type="transmembrane region" description="Helical" evidence="6">
    <location>
        <begin position="612"/>
        <end position="629"/>
    </location>
</feature>
<feature type="transmembrane region" description="Helical" evidence="6">
    <location>
        <begin position="281"/>
        <end position="304"/>
    </location>
</feature>
<evidence type="ECO:0000256" key="3">
    <source>
        <dbReference type="ARBA" id="ARBA00022692"/>
    </source>
</evidence>
<gene>
    <name evidence="8" type="ORF">KDK92_10620</name>
</gene>
<dbReference type="EMBL" id="JAGSOJ010000002">
    <property type="protein sequence ID" value="MCM1990186.1"/>
    <property type="molecule type" value="Genomic_DNA"/>
</dbReference>
<keyword evidence="5 6" id="KW-0472">Membrane</keyword>
<evidence type="ECO:0000256" key="5">
    <source>
        <dbReference type="ARBA" id="ARBA00023136"/>
    </source>
</evidence>
<comment type="similarity">
    <text evidence="6">Belongs to the ABC-4 integral membrane protein family.</text>
</comment>
<accession>A0A9J6P0G6</accession>